<keyword evidence="1" id="KW-0732">Signal</keyword>
<reference evidence="2 3" key="1">
    <citation type="journal article" date="2020" name="Harmful Algae">
        <title>Molecular and morphological characterization of a novel dihydroanatoxin-a producing Microcoleus species (cyanobacteria) from the Russian River, California, USA.</title>
        <authorList>
            <person name="Conklin K.Y."/>
            <person name="Stancheva R."/>
            <person name="Otten T.G."/>
            <person name="Fadness R."/>
            <person name="Boyer G.L."/>
            <person name="Read B."/>
            <person name="Zhang X."/>
            <person name="Sheath R.G."/>
        </authorList>
    </citation>
    <scope>NUCLEOTIDE SEQUENCE [LARGE SCALE GENOMIC DNA]</scope>
    <source>
        <strain evidence="2 3">PTRS2</strain>
    </source>
</reference>
<dbReference type="RefSeq" id="WP_340519409.1">
    <property type="nucleotide sequence ID" value="NZ_JBBLXS010000038.1"/>
</dbReference>
<evidence type="ECO:0000313" key="2">
    <source>
        <dbReference type="EMBL" id="MEK0184195.1"/>
    </source>
</evidence>
<dbReference type="Gene3D" id="1.20.120.1490">
    <property type="match status" value="1"/>
</dbReference>
<dbReference type="EMBL" id="JBBLXS010000038">
    <property type="protein sequence ID" value="MEK0184195.1"/>
    <property type="molecule type" value="Genomic_DNA"/>
</dbReference>
<sequence length="161" mass="18141">MSMRRISTLALLMLTLGSATAAIAVPNPLPPETIAQNQRPNRPGGKEGAMFEKLNLSADQKQKMQAVRDRYKDQISQRMQAVRQARQELQTMMSGTASASQIRDKNTQISGLKKQLDDVRFESMLAMRDILTPAQRTQLAELMKQRRETAKNRMQNGSKPQ</sequence>
<evidence type="ECO:0000313" key="3">
    <source>
        <dbReference type="Proteomes" id="UP001384579"/>
    </source>
</evidence>
<protein>
    <submittedName>
        <fullName evidence="2">Spy/CpxP family protein refolding chaperone</fullName>
    </submittedName>
</protein>
<dbReference type="Proteomes" id="UP001384579">
    <property type="component" value="Unassembled WGS sequence"/>
</dbReference>
<feature type="chain" id="PRO_5046041832" evidence="1">
    <location>
        <begin position="22"/>
        <end position="161"/>
    </location>
</feature>
<keyword evidence="3" id="KW-1185">Reference proteome</keyword>
<feature type="signal peptide" evidence="1">
    <location>
        <begin position="1"/>
        <end position="21"/>
    </location>
</feature>
<name>A0ABU8YIK1_9CYAN</name>
<evidence type="ECO:0000256" key="1">
    <source>
        <dbReference type="SAM" id="SignalP"/>
    </source>
</evidence>
<dbReference type="CDD" id="cd09916">
    <property type="entry name" value="CpxP_like"/>
    <property type="match status" value="1"/>
</dbReference>
<organism evidence="2 3">
    <name type="scientific">Microcoleus anatoxicus PTRS2</name>
    <dbReference type="NCBI Taxonomy" id="2705321"/>
    <lineage>
        <taxon>Bacteria</taxon>
        <taxon>Bacillati</taxon>
        <taxon>Cyanobacteriota</taxon>
        <taxon>Cyanophyceae</taxon>
        <taxon>Oscillatoriophycideae</taxon>
        <taxon>Oscillatoriales</taxon>
        <taxon>Microcoleaceae</taxon>
        <taxon>Microcoleus</taxon>
        <taxon>Microcoleus anatoxicus</taxon>
    </lineage>
</organism>
<dbReference type="InterPro" id="IPR012899">
    <property type="entry name" value="LTXXQ"/>
</dbReference>
<accession>A0ABU8YIK1</accession>
<gene>
    <name evidence="2" type="ORF">WMG39_04945</name>
</gene>
<dbReference type="Pfam" id="PF07813">
    <property type="entry name" value="LTXXQ"/>
    <property type="match status" value="1"/>
</dbReference>
<comment type="caution">
    <text evidence="2">The sequence shown here is derived from an EMBL/GenBank/DDBJ whole genome shotgun (WGS) entry which is preliminary data.</text>
</comment>
<proteinExistence type="predicted"/>